<dbReference type="PROSITE" id="PS00463">
    <property type="entry name" value="ZN2_CY6_FUNGAL_1"/>
    <property type="match status" value="1"/>
</dbReference>
<keyword evidence="10" id="KW-1185">Reference proteome</keyword>
<reference evidence="9 10" key="1">
    <citation type="submission" date="2020-01" db="EMBL/GenBank/DDBJ databases">
        <title>Identification and distribution of gene clusters putatively required for synthesis of sphingolipid metabolism inhibitors in phylogenetically diverse species of the filamentous fungus Fusarium.</title>
        <authorList>
            <person name="Kim H.-S."/>
            <person name="Busman M."/>
            <person name="Brown D.W."/>
            <person name="Divon H."/>
            <person name="Uhlig S."/>
            <person name="Proctor R.H."/>
        </authorList>
    </citation>
    <scope>NUCLEOTIDE SEQUENCE [LARGE SCALE GENOMIC DNA]</scope>
    <source>
        <strain evidence="9 10">NRRL 20459</strain>
    </source>
</reference>
<evidence type="ECO:0000313" key="9">
    <source>
        <dbReference type="EMBL" id="KAF4466034.1"/>
    </source>
</evidence>
<dbReference type="InterPro" id="IPR036864">
    <property type="entry name" value="Zn2-C6_fun-type_DNA-bd_sf"/>
</dbReference>
<keyword evidence="4" id="KW-0805">Transcription regulation</keyword>
<keyword evidence="5" id="KW-0238">DNA-binding</keyword>
<evidence type="ECO:0000259" key="8">
    <source>
        <dbReference type="PROSITE" id="PS50048"/>
    </source>
</evidence>
<comment type="subcellular location">
    <subcellularLocation>
        <location evidence="1">Nucleus</location>
    </subcellularLocation>
</comment>
<keyword evidence="3" id="KW-0862">Zinc</keyword>
<dbReference type="PANTHER" id="PTHR31313:SF81">
    <property type="entry name" value="TY1 ENHANCER ACTIVATOR"/>
    <property type="match status" value="1"/>
</dbReference>
<comment type="caution">
    <text evidence="9">The sequence shown here is derived from an EMBL/GenBank/DDBJ whole genome shotgun (WGS) entry which is preliminary data.</text>
</comment>
<dbReference type="InterPro" id="IPR007219">
    <property type="entry name" value="XnlR_reg_dom"/>
</dbReference>
<dbReference type="InterPro" id="IPR051615">
    <property type="entry name" value="Transcr_Regulatory_Elem"/>
</dbReference>
<dbReference type="SMART" id="SM00066">
    <property type="entry name" value="GAL4"/>
    <property type="match status" value="1"/>
</dbReference>
<evidence type="ECO:0000256" key="6">
    <source>
        <dbReference type="ARBA" id="ARBA00023163"/>
    </source>
</evidence>
<dbReference type="CDD" id="cd00067">
    <property type="entry name" value="GAL4"/>
    <property type="match status" value="1"/>
</dbReference>
<evidence type="ECO:0000313" key="10">
    <source>
        <dbReference type="Proteomes" id="UP000554235"/>
    </source>
</evidence>
<name>A0A8H4P878_9HYPO</name>
<keyword evidence="6" id="KW-0804">Transcription</keyword>
<dbReference type="PANTHER" id="PTHR31313">
    <property type="entry name" value="TY1 ENHANCER ACTIVATOR"/>
    <property type="match status" value="1"/>
</dbReference>
<accession>A0A8H4P878</accession>
<evidence type="ECO:0000256" key="3">
    <source>
        <dbReference type="ARBA" id="ARBA00022833"/>
    </source>
</evidence>
<evidence type="ECO:0000256" key="4">
    <source>
        <dbReference type="ARBA" id="ARBA00023015"/>
    </source>
</evidence>
<dbReference type="GO" id="GO:0008270">
    <property type="term" value="F:zinc ion binding"/>
    <property type="evidence" value="ECO:0007669"/>
    <property type="project" value="InterPro"/>
</dbReference>
<protein>
    <submittedName>
        <fullName evidence="9">Zn(II)2Cys6 transcription factor</fullName>
    </submittedName>
</protein>
<dbReference type="EMBL" id="JAADYS010000938">
    <property type="protein sequence ID" value="KAF4466034.1"/>
    <property type="molecule type" value="Genomic_DNA"/>
</dbReference>
<dbReference type="GO" id="GO:0003677">
    <property type="term" value="F:DNA binding"/>
    <property type="evidence" value="ECO:0007669"/>
    <property type="project" value="UniProtKB-KW"/>
</dbReference>
<proteinExistence type="predicted"/>
<dbReference type="PROSITE" id="PS50048">
    <property type="entry name" value="ZN2_CY6_FUNGAL_2"/>
    <property type="match status" value="1"/>
</dbReference>
<dbReference type="InterPro" id="IPR001138">
    <property type="entry name" value="Zn2Cys6_DnaBD"/>
</dbReference>
<dbReference type="Pfam" id="PF00172">
    <property type="entry name" value="Zn_clus"/>
    <property type="match status" value="1"/>
</dbReference>
<feature type="domain" description="Zn(2)-C6 fungal-type" evidence="8">
    <location>
        <begin position="16"/>
        <end position="45"/>
    </location>
</feature>
<dbReference type="GO" id="GO:0000981">
    <property type="term" value="F:DNA-binding transcription factor activity, RNA polymerase II-specific"/>
    <property type="evidence" value="ECO:0007669"/>
    <property type="project" value="InterPro"/>
</dbReference>
<dbReference type="Proteomes" id="UP000554235">
    <property type="component" value="Unassembled WGS sequence"/>
</dbReference>
<dbReference type="GO" id="GO:0006351">
    <property type="term" value="P:DNA-templated transcription"/>
    <property type="evidence" value="ECO:0007669"/>
    <property type="project" value="InterPro"/>
</dbReference>
<dbReference type="Gene3D" id="4.10.240.10">
    <property type="entry name" value="Zn(2)-C6 fungal-type DNA-binding domain"/>
    <property type="match status" value="1"/>
</dbReference>
<organism evidence="9 10">
    <name type="scientific">Fusarium albosuccineum</name>
    <dbReference type="NCBI Taxonomy" id="1237068"/>
    <lineage>
        <taxon>Eukaryota</taxon>
        <taxon>Fungi</taxon>
        <taxon>Dikarya</taxon>
        <taxon>Ascomycota</taxon>
        <taxon>Pezizomycotina</taxon>
        <taxon>Sordariomycetes</taxon>
        <taxon>Hypocreomycetidae</taxon>
        <taxon>Hypocreales</taxon>
        <taxon>Nectriaceae</taxon>
        <taxon>Fusarium</taxon>
        <taxon>Fusarium decemcellulare species complex</taxon>
    </lineage>
</organism>
<evidence type="ECO:0000256" key="1">
    <source>
        <dbReference type="ARBA" id="ARBA00004123"/>
    </source>
</evidence>
<dbReference type="CDD" id="cd12148">
    <property type="entry name" value="fungal_TF_MHR"/>
    <property type="match status" value="1"/>
</dbReference>
<dbReference type="OrthoDB" id="6486656at2759"/>
<gene>
    <name evidence="9" type="ORF">FALBO_7106</name>
</gene>
<dbReference type="GO" id="GO:0005634">
    <property type="term" value="C:nucleus"/>
    <property type="evidence" value="ECO:0007669"/>
    <property type="project" value="UniProtKB-SubCell"/>
</dbReference>
<evidence type="ECO:0000256" key="7">
    <source>
        <dbReference type="ARBA" id="ARBA00023242"/>
    </source>
</evidence>
<dbReference type="AlphaFoldDB" id="A0A8H4P878"/>
<dbReference type="SUPFAM" id="SSF57701">
    <property type="entry name" value="Zn2/Cys6 DNA-binding domain"/>
    <property type="match status" value="1"/>
</dbReference>
<sequence>MSKESADGVAPRVWQACVTCRRKKIKCDGNIPCHNCCSRDLMCEYPGSNDNASSSRNYAIIFEARFQQLDTLCQRLEAVTSQLTSAIEKLPTEIIPSPRGSATAVLEGVSQDLQSILEPLDSASSSQQSHTEFAASALSEPGCAFSTELEIFDDGQDLQGAEVETEGEMVDESPDFSVDYDPTLGTFGSLVPDSYGSLRFIGGASNELLVQAIQSLTPPQSEVSESPAFALERQTGAIQKGGKLSLEIPLFVHGLKWRELPYLPKPDDLSLPPRYVADMLVGLYFDQFHYTFPVLYKPHFIESYRRLYTIRKETTRDRGFLSVLFSVCACASSLIASDGNLSTFSGIEFYEKALLLHFSTTGQANIERTQSLALMSMCCSGWNTLSSSWHFAGQAVRAAQDLGMHMSKLTSASDNPEKATDLNAAPVRISGFCSSMPDIWEDPKPPGTIADSISRKDPFNELNTRKNCISAARSCINAAELVRDVVPPSHYLALSVHCLTISGLVLLWMKDDSSVDHDPDVEKCVRFLQDLEVTWSGASRGRVIIEQTMKIFETDRQASLFDLDPQVSIMLHIPTPDLLNLDHSGAGFTNF</sequence>
<evidence type="ECO:0000256" key="2">
    <source>
        <dbReference type="ARBA" id="ARBA00022723"/>
    </source>
</evidence>
<keyword evidence="2" id="KW-0479">Metal-binding</keyword>
<keyword evidence="7" id="KW-0539">Nucleus</keyword>
<dbReference type="Pfam" id="PF04082">
    <property type="entry name" value="Fungal_trans"/>
    <property type="match status" value="1"/>
</dbReference>
<evidence type="ECO:0000256" key="5">
    <source>
        <dbReference type="ARBA" id="ARBA00023125"/>
    </source>
</evidence>